<dbReference type="Proteomes" id="UP000693970">
    <property type="component" value="Unassembled WGS sequence"/>
</dbReference>
<protein>
    <submittedName>
        <fullName evidence="2">Sulfotransferase family protein</fullName>
    </submittedName>
</protein>
<gene>
    <name evidence="2" type="ORF">IV203_025660</name>
</gene>
<dbReference type="OrthoDB" id="38831at2759"/>
<accession>A0A9K3PYN6</accession>
<name>A0A9K3PYN6_9STRA</name>
<keyword evidence="3" id="KW-1185">Reference proteome</keyword>
<dbReference type="InterPro" id="IPR000863">
    <property type="entry name" value="Sulfotransferase_dom"/>
</dbReference>
<reference evidence="2" key="1">
    <citation type="journal article" date="2021" name="Sci. Rep.">
        <title>Diploid genomic architecture of Nitzschia inconspicua, an elite biomass production diatom.</title>
        <authorList>
            <person name="Oliver A."/>
            <person name="Podell S."/>
            <person name="Pinowska A."/>
            <person name="Traller J.C."/>
            <person name="Smith S.R."/>
            <person name="McClure R."/>
            <person name="Beliaev A."/>
            <person name="Bohutskyi P."/>
            <person name="Hill E.A."/>
            <person name="Rabines A."/>
            <person name="Zheng H."/>
            <person name="Allen L.Z."/>
            <person name="Kuo A."/>
            <person name="Grigoriev I.V."/>
            <person name="Allen A.E."/>
            <person name="Hazlebeck D."/>
            <person name="Allen E.E."/>
        </authorList>
    </citation>
    <scope>NUCLEOTIDE SEQUENCE</scope>
    <source>
        <strain evidence="2">Hildebrandi</strain>
    </source>
</reference>
<comment type="caution">
    <text evidence="2">The sequence shown here is derived from an EMBL/GenBank/DDBJ whole genome shotgun (WGS) entry which is preliminary data.</text>
</comment>
<sequence length="368" mass="43521">MVVPLDNIHKGYPRRNISNVCGHHFRYILFVAVTVVVSYQTVCRDIFFRSTFPLCAEQSRIAKVVDHVEPVMTVQSTAKVVWLMSFPNSGTSFTLRLINELSNTATATNYGEELQNMKIPLIQLNTEENAQVGPFLLQLFQQIPNYIITKTHCWGYNTRAPPKRYIDLKEKMFEKGCRSVTYPTPDANYVMADTRLYNMTVPKKAIHIVRNPFDNLVSRWHLWKNDYENTTHSFADFCHFWDTTNEERGERQFLSQETYNLMKDLPCRSDWYRYVQWHNLAIRLIEKHRLPALSINYEDYESKYGQIIQQLLDFLELPKLHDPPPFKEGKSYMYEYTPEDQQKAKKFVRHLASEQTWSLIKRYFESIP</sequence>
<dbReference type="Pfam" id="PF00685">
    <property type="entry name" value="Sulfotransfer_1"/>
    <property type="match status" value="1"/>
</dbReference>
<dbReference type="GO" id="GO:0008146">
    <property type="term" value="F:sulfotransferase activity"/>
    <property type="evidence" value="ECO:0007669"/>
    <property type="project" value="InterPro"/>
</dbReference>
<dbReference type="AlphaFoldDB" id="A0A9K3PYN6"/>
<proteinExistence type="predicted"/>
<reference evidence="2" key="2">
    <citation type="submission" date="2021-04" db="EMBL/GenBank/DDBJ databases">
        <authorList>
            <person name="Podell S."/>
        </authorList>
    </citation>
    <scope>NUCLEOTIDE SEQUENCE</scope>
    <source>
        <strain evidence="2">Hildebrandi</strain>
    </source>
</reference>
<feature type="domain" description="Sulfotransferase" evidence="1">
    <location>
        <begin position="81"/>
        <end position="318"/>
    </location>
</feature>
<evidence type="ECO:0000313" key="2">
    <source>
        <dbReference type="EMBL" id="KAG7361994.1"/>
    </source>
</evidence>
<dbReference type="EMBL" id="JAGRRH010000012">
    <property type="protein sequence ID" value="KAG7361994.1"/>
    <property type="molecule type" value="Genomic_DNA"/>
</dbReference>
<organism evidence="2 3">
    <name type="scientific">Nitzschia inconspicua</name>
    <dbReference type="NCBI Taxonomy" id="303405"/>
    <lineage>
        <taxon>Eukaryota</taxon>
        <taxon>Sar</taxon>
        <taxon>Stramenopiles</taxon>
        <taxon>Ochrophyta</taxon>
        <taxon>Bacillariophyta</taxon>
        <taxon>Bacillariophyceae</taxon>
        <taxon>Bacillariophycidae</taxon>
        <taxon>Bacillariales</taxon>
        <taxon>Bacillariaceae</taxon>
        <taxon>Nitzschia</taxon>
    </lineage>
</organism>
<evidence type="ECO:0000313" key="3">
    <source>
        <dbReference type="Proteomes" id="UP000693970"/>
    </source>
</evidence>
<evidence type="ECO:0000259" key="1">
    <source>
        <dbReference type="Pfam" id="PF00685"/>
    </source>
</evidence>